<protein>
    <submittedName>
        <fullName evidence="2">Uncharacterized protein</fullName>
    </submittedName>
</protein>
<evidence type="ECO:0000256" key="1">
    <source>
        <dbReference type="SAM" id="MobiDB-lite"/>
    </source>
</evidence>
<reference evidence="2 3" key="1">
    <citation type="submission" date="2019-09" db="EMBL/GenBank/DDBJ databases">
        <title>Draft genome sequencing and comparative genomics of hatchery-associated Vibrios.</title>
        <authorList>
            <person name="Kehlet-Delgado H."/>
            <person name="Mueller R.S."/>
        </authorList>
    </citation>
    <scope>NUCLEOTIDE SEQUENCE [LARGE SCALE GENOMIC DNA]</scope>
    <source>
        <strain evidence="2 3">09-121-3</strain>
    </source>
</reference>
<dbReference type="AlphaFoldDB" id="A0AAP6ZSE8"/>
<evidence type="ECO:0000313" key="2">
    <source>
        <dbReference type="EMBL" id="NOJ24298.1"/>
    </source>
</evidence>
<feature type="region of interest" description="Disordered" evidence="1">
    <location>
        <begin position="1"/>
        <end position="48"/>
    </location>
</feature>
<sequence>MQVTNPNTTNLPSDFNHRFDVPKSNDSADGKNEKKEKEQSKDVNSSIDIDSYEHQMSAFQGEKLSHALATARQETDDFIVKSIQDRNKHTTDTIAAILNGVQDTGNKLNNAGTQIAKGINF</sequence>
<gene>
    <name evidence="2" type="ORF">F0238_16310</name>
</gene>
<dbReference type="Proteomes" id="UP000576645">
    <property type="component" value="Unassembled WGS sequence"/>
</dbReference>
<organism evidence="2 3">
    <name type="scientific">Vibrio coralliilyticus</name>
    <dbReference type="NCBI Taxonomy" id="190893"/>
    <lineage>
        <taxon>Bacteria</taxon>
        <taxon>Pseudomonadati</taxon>
        <taxon>Pseudomonadota</taxon>
        <taxon>Gammaproteobacteria</taxon>
        <taxon>Vibrionales</taxon>
        <taxon>Vibrionaceae</taxon>
        <taxon>Vibrio</taxon>
    </lineage>
</organism>
<proteinExistence type="predicted"/>
<dbReference type="EMBL" id="VTXP01000008">
    <property type="protein sequence ID" value="NOJ24298.1"/>
    <property type="molecule type" value="Genomic_DNA"/>
</dbReference>
<name>A0AAP6ZSE8_9VIBR</name>
<feature type="compositionally biased region" description="Polar residues" evidence="1">
    <location>
        <begin position="1"/>
        <end position="13"/>
    </location>
</feature>
<evidence type="ECO:0000313" key="3">
    <source>
        <dbReference type="Proteomes" id="UP000576645"/>
    </source>
</evidence>
<accession>A0AAP6ZSE8</accession>
<feature type="compositionally biased region" description="Basic and acidic residues" evidence="1">
    <location>
        <begin position="15"/>
        <end position="41"/>
    </location>
</feature>
<comment type="caution">
    <text evidence="2">The sequence shown here is derived from an EMBL/GenBank/DDBJ whole genome shotgun (WGS) entry which is preliminary data.</text>
</comment>
<dbReference type="RefSeq" id="WP_006958416.1">
    <property type="nucleotide sequence ID" value="NZ_CP156658.1"/>
</dbReference>